<feature type="chain" id="PRO_5002248559" evidence="2">
    <location>
        <begin position="30"/>
        <end position="93"/>
    </location>
</feature>
<keyword evidence="2" id="KW-0732">Signal</keyword>
<proteinExistence type="predicted"/>
<feature type="signal peptide" evidence="2">
    <location>
        <begin position="1"/>
        <end position="29"/>
    </location>
</feature>
<organism evidence="3 4">
    <name type="scientific">Gossypium raimondii</name>
    <name type="common">Peruvian cotton</name>
    <name type="synonym">Gossypium klotzschianum subsp. raimondii</name>
    <dbReference type="NCBI Taxonomy" id="29730"/>
    <lineage>
        <taxon>Eukaryota</taxon>
        <taxon>Viridiplantae</taxon>
        <taxon>Streptophyta</taxon>
        <taxon>Embryophyta</taxon>
        <taxon>Tracheophyta</taxon>
        <taxon>Spermatophyta</taxon>
        <taxon>Magnoliopsida</taxon>
        <taxon>eudicotyledons</taxon>
        <taxon>Gunneridae</taxon>
        <taxon>Pentapetalae</taxon>
        <taxon>rosids</taxon>
        <taxon>malvids</taxon>
        <taxon>Malvales</taxon>
        <taxon>Malvaceae</taxon>
        <taxon>Malvoideae</taxon>
        <taxon>Gossypium</taxon>
    </lineage>
</organism>
<name>A0A0D2PI99_GOSRA</name>
<keyword evidence="4" id="KW-1185">Reference proteome</keyword>
<evidence type="ECO:0000313" key="4">
    <source>
        <dbReference type="Proteomes" id="UP000032304"/>
    </source>
</evidence>
<accession>A0A0D2PI99</accession>
<sequence length="93" mass="10337">MATKQINIQTLFLLFFSLFLLNLPGTNEAVYRMRDLSLGNKQKDSKIMNFNQASMTHLFAKVFPLPPSAPSRRHDDASHGSVALSKSLAPMTA</sequence>
<reference evidence="3 4" key="1">
    <citation type="journal article" date="2012" name="Nature">
        <title>Repeated polyploidization of Gossypium genomes and the evolution of spinnable cotton fibres.</title>
        <authorList>
            <person name="Paterson A.H."/>
            <person name="Wendel J.F."/>
            <person name="Gundlach H."/>
            <person name="Guo H."/>
            <person name="Jenkins J."/>
            <person name="Jin D."/>
            <person name="Llewellyn D."/>
            <person name="Showmaker K.C."/>
            <person name="Shu S."/>
            <person name="Udall J."/>
            <person name="Yoo M.J."/>
            <person name="Byers R."/>
            <person name="Chen W."/>
            <person name="Doron-Faigenboim A."/>
            <person name="Duke M.V."/>
            <person name="Gong L."/>
            <person name="Grimwood J."/>
            <person name="Grover C."/>
            <person name="Grupp K."/>
            <person name="Hu G."/>
            <person name="Lee T.H."/>
            <person name="Li J."/>
            <person name="Lin L."/>
            <person name="Liu T."/>
            <person name="Marler B.S."/>
            <person name="Page J.T."/>
            <person name="Roberts A.W."/>
            <person name="Romanel E."/>
            <person name="Sanders W.S."/>
            <person name="Szadkowski E."/>
            <person name="Tan X."/>
            <person name="Tang H."/>
            <person name="Xu C."/>
            <person name="Wang J."/>
            <person name="Wang Z."/>
            <person name="Zhang D."/>
            <person name="Zhang L."/>
            <person name="Ashrafi H."/>
            <person name="Bedon F."/>
            <person name="Bowers J.E."/>
            <person name="Brubaker C.L."/>
            <person name="Chee P.W."/>
            <person name="Das S."/>
            <person name="Gingle A.R."/>
            <person name="Haigler C.H."/>
            <person name="Harker D."/>
            <person name="Hoffmann L.V."/>
            <person name="Hovav R."/>
            <person name="Jones D.C."/>
            <person name="Lemke C."/>
            <person name="Mansoor S."/>
            <person name="ur Rahman M."/>
            <person name="Rainville L.N."/>
            <person name="Rambani A."/>
            <person name="Reddy U.K."/>
            <person name="Rong J.K."/>
            <person name="Saranga Y."/>
            <person name="Scheffler B.E."/>
            <person name="Scheffler J.A."/>
            <person name="Stelly D.M."/>
            <person name="Triplett B.A."/>
            <person name="Van Deynze A."/>
            <person name="Vaslin M.F."/>
            <person name="Waghmare V.N."/>
            <person name="Walford S.A."/>
            <person name="Wright R.J."/>
            <person name="Zaki E.A."/>
            <person name="Zhang T."/>
            <person name="Dennis E.S."/>
            <person name="Mayer K.F."/>
            <person name="Peterson D.G."/>
            <person name="Rokhsar D.S."/>
            <person name="Wang X."/>
            <person name="Schmutz J."/>
        </authorList>
    </citation>
    <scope>NUCLEOTIDE SEQUENCE [LARGE SCALE GENOMIC DNA]</scope>
</reference>
<dbReference type="AlphaFoldDB" id="A0A0D2PI99"/>
<evidence type="ECO:0000256" key="2">
    <source>
        <dbReference type="SAM" id="SignalP"/>
    </source>
</evidence>
<dbReference type="Proteomes" id="UP000032304">
    <property type="component" value="Chromosome 4"/>
</dbReference>
<evidence type="ECO:0000313" key="3">
    <source>
        <dbReference type="EMBL" id="KJB26683.1"/>
    </source>
</evidence>
<dbReference type="eggNOG" id="ENOG502T0VE">
    <property type="taxonomic scope" value="Eukaryota"/>
</dbReference>
<evidence type="ECO:0000256" key="1">
    <source>
        <dbReference type="SAM" id="MobiDB-lite"/>
    </source>
</evidence>
<gene>
    <name evidence="3" type="ORF">B456_004G254800</name>
</gene>
<protein>
    <submittedName>
        <fullName evidence="3">Uncharacterized protein</fullName>
    </submittedName>
</protein>
<dbReference type="EMBL" id="CM001743">
    <property type="protein sequence ID" value="KJB26683.1"/>
    <property type="molecule type" value="Genomic_DNA"/>
</dbReference>
<dbReference type="Gramene" id="KJB26683">
    <property type="protein sequence ID" value="KJB26683"/>
    <property type="gene ID" value="B456_004G254800"/>
</dbReference>
<feature type="region of interest" description="Disordered" evidence="1">
    <location>
        <begin position="67"/>
        <end position="93"/>
    </location>
</feature>
<dbReference type="OMA" id="NQASMTH"/>